<accession>A0ABS3BKT7</accession>
<comment type="caution">
    <text evidence="1">The sequence shown here is derived from an EMBL/GenBank/DDBJ whole genome shotgun (WGS) entry which is preliminary data.</text>
</comment>
<evidence type="ECO:0000313" key="2">
    <source>
        <dbReference type="Proteomes" id="UP000664698"/>
    </source>
</evidence>
<proteinExistence type="predicted"/>
<dbReference type="RefSeq" id="WP_206567888.1">
    <property type="nucleotide sequence ID" value="NZ_JAFKCW010000001.1"/>
</dbReference>
<dbReference type="EMBL" id="JAFKCW010000001">
    <property type="protein sequence ID" value="MBN7799916.1"/>
    <property type="molecule type" value="Genomic_DNA"/>
</dbReference>
<sequence>MKENPTKAQIWAEVIPGFKETYRFGSELEYYQMYQAAKFGFTWKKGGWDCLRHYEIIANGAIPVFRDIDHCPESSLTNLPKNLFKRVNSELIPWRNMEESEKLYQTLLGQIREYCLENTTSEATATKILKILDLSSSCSVLLLTCDLRVNYSREFTFIGLNRVLKENGGVCVSYPELSPAYRDFPEDESLKLYGKGFGYTRRLERSHPSEFRKWTDEQIRKSIIEKEWDYVLFGKVGYDEFAQGRIPSLPFWDEVNSVYTRDQIGFLYGGDSMQDLSDKGSRHTRHLLKHAKFGSCFVRELAP</sequence>
<protein>
    <submittedName>
        <fullName evidence="1">Uncharacterized protein</fullName>
    </submittedName>
</protein>
<dbReference type="Proteomes" id="UP000664698">
    <property type="component" value="Unassembled WGS sequence"/>
</dbReference>
<evidence type="ECO:0000313" key="1">
    <source>
        <dbReference type="EMBL" id="MBN7799916.1"/>
    </source>
</evidence>
<gene>
    <name evidence="1" type="ORF">J0A67_03540</name>
</gene>
<keyword evidence="2" id="KW-1185">Reference proteome</keyword>
<name>A0ABS3BKT7_9BACT</name>
<organism evidence="1 2">
    <name type="scientific">Algoriphagus aestuariicola</name>
    <dbReference type="NCBI Taxonomy" id="1852016"/>
    <lineage>
        <taxon>Bacteria</taxon>
        <taxon>Pseudomonadati</taxon>
        <taxon>Bacteroidota</taxon>
        <taxon>Cytophagia</taxon>
        <taxon>Cytophagales</taxon>
        <taxon>Cyclobacteriaceae</taxon>
        <taxon>Algoriphagus</taxon>
    </lineage>
</organism>
<reference evidence="1 2" key="1">
    <citation type="submission" date="2021-03" db="EMBL/GenBank/DDBJ databases">
        <title>novel species isolated from a fishpond in China.</title>
        <authorList>
            <person name="Lu H."/>
            <person name="Cai Z."/>
        </authorList>
    </citation>
    <scope>NUCLEOTIDE SEQUENCE [LARGE SCALE GENOMIC DNA]</scope>
    <source>
        <strain evidence="1 2">JCM 31546</strain>
    </source>
</reference>